<evidence type="ECO:0000256" key="1">
    <source>
        <dbReference type="SAM" id="MobiDB-lite"/>
    </source>
</evidence>
<organism evidence="2">
    <name type="scientific">uncultured Chloroflexia bacterium</name>
    <dbReference type="NCBI Taxonomy" id="1672391"/>
    <lineage>
        <taxon>Bacteria</taxon>
        <taxon>Bacillati</taxon>
        <taxon>Chloroflexota</taxon>
        <taxon>Chloroflexia</taxon>
        <taxon>environmental samples</taxon>
    </lineage>
</organism>
<feature type="region of interest" description="Disordered" evidence="1">
    <location>
        <begin position="1"/>
        <end position="39"/>
    </location>
</feature>
<dbReference type="AlphaFoldDB" id="A0A6J4K5P0"/>
<name>A0A6J4K5P0_9CHLR</name>
<evidence type="ECO:0000313" key="2">
    <source>
        <dbReference type="EMBL" id="CAA9296091.1"/>
    </source>
</evidence>
<proteinExistence type="predicted"/>
<sequence>EARPQASICRQHRDHPPPQSTVGRRAFAQHRRRGVQDPQSAIHAMDLPVVLQDQVSYSRESPYCNLRSFSRMQELVRKAPPIVWTFIYGIHWYAIYERSEASKL</sequence>
<reference evidence="2" key="1">
    <citation type="submission" date="2020-02" db="EMBL/GenBank/DDBJ databases">
        <authorList>
            <person name="Meier V. D."/>
        </authorList>
    </citation>
    <scope>NUCLEOTIDE SEQUENCE</scope>
    <source>
        <strain evidence="2">AVDCRST_MAG93</strain>
    </source>
</reference>
<dbReference type="EMBL" id="CADCTR010001436">
    <property type="protein sequence ID" value="CAA9296091.1"/>
    <property type="molecule type" value="Genomic_DNA"/>
</dbReference>
<protein>
    <submittedName>
        <fullName evidence="2">Uncharacterized protein</fullName>
    </submittedName>
</protein>
<feature type="non-terminal residue" evidence="2">
    <location>
        <position position="1"/>
    </location>
</feature>
<feature type="non-terminal residue" evidence="2">
    <location>
        <position position="104"/>
    </location>
</feature>
<accession>A0A6J4K5P0</accession>
<gene>
    <name evidence="2" type="ORF">AVDCRST_MAG93-4269</name>
</gene>